<dbReference type="GO" id="GO:0007507">
    <property type="term" value="P:heart development"/>
    <property type="evidence" value="ECO:0007669"/>
    <property type="project" value="TreeGrafter"/>
</dbReference>
<evidence type="ECO:0000256" key="1">
    <source>
        <dbReference type="ARBA" id="ARBA00004123"/>
    </source>
</evidence>
<dbReference type="OrthoDB" id="6247875at2759"/>
<protein>
    <submittedName>
        <fullName evidence="13">SRY-box transcription factor 9</fullName>
    </submittedName>
</protein>
<dbReference type="AlphaFoldDB" id="H3BHH2"/>
<keyword evidence="5" id="KW-0805">Transcription regulation</keyword>
<evidence type="ECO:0000313" key="13">
    <source>
        <dbReference type="Ensembl" id="ENSLACP00000021343.2"/>
    </source>
</evidence>
<feature type="DNA-binding region" description="HMG box" evidence="10">
    <location>
        <begin position="105"/>
        <end position="173"/>
    </location>
</feature>
<feature type="compositionally biased region" description="Basic and acidic residues" evidence="11">
    <location>
        <begin position="157"/>
        <end position="174"/>
    </location>
</feature>
<gene>
    <name evidence="13" type="primary">SOX9</name>
</gene>
<dbReference type="KEGG" id="lcm:102351194"/>
<feature type="region of interest" description="Disordered" evidence="11">
    <location>
        <begin position="1"/>
        <end position="61"/>
    </location>
</feature>
<dbReference type="InterPro" id="IPR050917">
    <property type="entry name" value="SOX_TF"/>
</dbReference>
<reference evidence="13" key="2">
    <citation type="submission" date="2025-08" db="UniProtKB">
        <authorList>
            <consortium name="Ensembl"/>
        </authorList>
    </citation>
    <scope>IDENTIFICATION</scope>
</reference>
<organism evidence="13 14">
    <name type="scientific">Latimeria chalumnae</name>
    <name type="common">Coelacanth</name>
    <dbReference type="NCBI Taxonomy" id="7897"/>
    <lineage>
        <taxon>Eukaryota</taxon>
        <taxon>Metazoa</taxon>
        <taxon>Chordata</taxon>
        <taxon>Craniata</taxon>
        <taxon>Vertebrata</taxon>
        <taxon>Euteleostomi</taxon>
        <taxon>Coelacanthiformes</taxon>
        <taxon>Coelacanthidae</taxon>
        <taxon>Latimeria</taxon>
    </lineage>
</organism>
<dbReference type="GO" id="GO:0032332">
    <property type="term" value="P:positive regulation of chondrocyte differentiation"/>
    <property type="evidence" value="ECO:0007669"/>
    <property type="project" value="TreeGrafter"/>
</dbReference>
<dbReference type="PANTHER" id="PTHR45803:SF1">
    <property type="entry name" value="TRANSCRIPTION FACTOR SOX-9"/>
    <property type="match status" value="1"/>
</dbReference>
<dbReference type="EMBL" id="AFYH01011656">
    <property type="status" value="NOT_ANNOTATED_CDS"/>
    <property type="molecule type" value="Genomic_DNA"/>
</dbReference>
<feature type="compositionally biased region" description="Polar residues" evidence="11">
    <location>
        <begin position="22"/>
        <end position="55"/>
    </location>
</feature>
<sequence>MNLLDPYMKMTEEQEKCISDAPSPTMSEDSAGSPCHSGSGSDTENTRPQENTYSNGDLEMKKETDEDKFPVCIREAVSQVLKGYDWTLVPMPVRVNGSSKNKPHVKRPMNAFMVWAQAARRKLADQYPHLHNAELSKTLGKLWRLLNESEKRPFVEEAERLRVQHKKDHPDYKYQPRRRKSVKNGQNEQEEGTEQTHISPTAIFKALQADSPHSASSMSEVHSPGEHSGQSQGPPTPPTTPKTDVQPGKPDLKREVRPLQEGGRQPHIDFRDVDIGELSSDVISNIEAFDVNEFDQYLPPNGHPGVPVTHGQSGQVTYTGSYGISSTAVTQAGGSHPWISKQQQQHSITTLSSEQGQAQPRTHIKTEQLSPSHYSEQQHSPQHINYASFNLQHYGSSYPTITRSQYDYTDHQSTNSYYSHAAGQSSNLYSTFTYMSPTQRPMYTPIADTAGVPSIPQTHSPQHWEQPVYTQLTRP</sequence>
<dbReference type="GO" id="GO:0000122">
    <property type="term" value="P:negative regulation of transcription by RNA polymerase II"/>
    <property type="evidence" value="ECO:0007669"/>
    <property type="project" value="TreeGrafter"/>
</dbReference>
<dbReference type="InterPro" id="IPR009071">
    <property type="entry name" value="HMG_box_dom"/>
</dbReference>
<dbReference type="Gene3D" id="1.10.30.10">
    <property type="entry name" value="High mobility group box domain"/>
    <property type="match status" value="1"/>
</dbReference>
<dbReference type="OMA" id="QSSNSYY"/>
<dbReference type="Bgee" id="ENSLACG00000018754">
    <property type="expression patterns" value="Expressed in pectoral fin and 3 other cell types or tissues"/>
</dbReference>
<keyword evidence="14" id="KW-1185">Reference proteome</keyword>
<evidence type="ECO:0000313" key="14">
    <source>
        <dbReference type="Proteomes" id="UP000008672"/>
    </source>
</evidence>
<dbReference type="GeneID" id="102351194"/>
<evidence type="ECO:0000256" key="2">
    <source>
        <dbReference type="ARBA" id="ARBA00022499"/>
    </source>
</evidence>
<evidence type="ECO:0000256" key="5">
    <source>
        <dbReference type="ARBA" id="ARBA00023015"/>
    </source>
</evidence>
<dbReference type="Proteomes" id="UP000008672">
    <property type="component" value="Unassembled WGS sequence"/>
</dbReference>
<dbReference type="GO" id="GO:0000978">
    <property type="term" value="F:RNA polymerase II cis-regulatory region sequence-specific DNA binding"/>
    <property type="evidence" value="ECO:0007669"/>
    <property type="project" value="TreeGrafter"/>
</dbReference>
<dbReference type="Pfam" id="PF00505">
    <property type="entry name" value="HMG_box"/>
    <property type="match status" value="1"/>
</dbReference>
<dbReference type="GO" id="GO:0002009">
    <property type="term" value="P:morphogenesis of an epithelium"/>
    <property type="evidence" value="ECO:0007669"/>
    <property type="project" value="TreeGrafter"/>
</dbReference>
<evidence type="ECO:0000256" key="9">
    <source>
        <dbReference type="ARBA" id="ARBA00023242"/>
    </source>
</evidence>
<keyword evidence="4" id="KW-0832">Ubl conjugation</keyword>
<keyword evidence="6 10" id="KW-0238">DNA-binding</keyword>
<dbReference type="FunCoup" id="H3BHH2">
    <property type="interactions" value="1109"/>
</dbReference>
<dbReference type="InParanoid" id="H3BHH2"/>
<dbReference type="PANTHER" id="PTHR45803">
    <property type="entry name" value="SOX100B"/>
    <property type="match status" value="1"/>
</dbReference>
<evidence type="ECO:0000259" key="12">
    <source>
        <dbReference type="PROSITE" id="PS50118"/>
    </source>
</evidence>
<feature type="compositionally biased region" description="Basic and acidic residues" evidence="11">
    <location>
        <begin position="250"/>
        <end position="272"/>
    </location>
</feature>
<evidence type="ECO:0000256" key="6">
    <source>
        <dbReference type="ARBA" id="ARBA00023125"/>
    </source>
</evidence>
<dbReference type="CDD" id="cd22031">
    <property type="entry name" value="HMG-box_SoxE"/>
    <property type="match status" value="1"/>
</dbReference>
<feature type="domain" description="HMG box" evidence="12">
    <location>
        <begin position="105"/>
        <end position="173"/>
    </location>
</feature>
<evidence type="ECO:0000256" key="3">
    <source>
        <dbReference type="ARBA" id="ARBA00022782"/>
    </source>
</evidence>
<evidence type="ECO:0000256" key="4">
    <source>
        <dbReference type="ARBA" id="ARBA00022843"/>
    </source>
</evidence>
<evidence type="ECO:0000256" key="8">
    <source>
        <dbReference type="ARBA" id="ARBA00023163"/>
    </source>
</evidence>
<dbReference type="Ensembl" id="ENSLACT00000021484.2">
    <property type="protein sequence ID" value="ENSLACP00000021343.2"/>
    <property type="gene ID" value="ENSLACG00000018754.2"/>
</dbReference>
<evidence type="ECO:0000256" key="10">
    <source>
        <dbReference type="PROSITE-ProRule" id="PRU00267"/>
    </source>
</evidence>
<reference evidence="13" key="3">
    <citation type="submission" date="2025-09" db="UniProtKB">
        <authorList>
            <consortium name="Ensembl"/>
        </authorList>
    </citation>
    <scope>IDENTIFICATION</scope>
</reference>
<dbReference type="GeneTree" id="ENSGT00940000158269"/>
<dbReference type="GO" id="GO:0005634">
    <property type="term" value="C:nucleus"/>
    <property type="evidence" value="ECO:0007669"/>
    <property type="project" value="UniProtKB-SubCell"/>
</dbReference>
<accession>H3BHH2</accession>
<feature type="region of interest" description="Disordered" evidence="11">
    <location>
        <begin position="157"/>
        <end position="272"/>
    </location>
</feature>
<evidence type="ECO:0000256" key="11">
    <source>
        <dbReference type="SAM" id="MobiDB-lite"/>
    </source>
</evidence>
<comment type="subcellular location">
    <subcellularLocation>
        <location evidence="1">Nucleus</location>
    </subcellularLocation>
</comment>
<dbReference type="Pfam" id="PF12444">
    <property type="entry name" value="Sox_N"/>
    <property type="match status" value="1"/>
</dbReference>
<dbReference type="GO" id="GO:0048709">
    <property type="term" value="P:oligodendrocyte differentiation"/>
    <property type="evidence" value="ECO:0007669"/>
    <property type="project" value="TreeGrafter"/>
</dbReference>
<proteinExistence type="predicted"/>
<keyword evidence="7" id="KW-0010">Activator</keyword>
<dbReference type="InterPro" id="IPR022151">
    <property type="entry name" value="Sox_N"/>
</dbReference>
<dbReference type="CTD" id="60641"/>
<dbReference type="PROSITE" id="PS50118">
    <property type="entry name" value="HMG_BOX_2"/>
    <property type="match status" value="1"/>
</dbReference>
<evidence type="ECO:0000256" key="7">
    <source>
        <dbReference type="ARBA" id="ARBA00023159"/>
    </source>
</evidence>
<feature type="compositionally biased region" description="Polar residues" evidence="11">
    <location>
        <begin position="340"/>
        <end position="360"/>
    </location>
</feature>
<keyword evidence="8" id="KW-0804">Transcription</keyword>
<dbReference type="STRING" id="7897.ENSLACP00000021343"/>
<dbReference type="GO" id="GO:0000981">
    <property type="term" value="F:DNA-binding transcription factor activity, RNA polymerase II-specific"/>
    <property type="evidence" value="ECO:0007669"/>
    <property type="project" value="TreeGrafter"/>
</dbReference>
<keyword evidence="9 10" id="KW-0539">Nucleus</keyword>
<dbReference type="eggNOG" id="KOG0527">
    <property type="taxonomic scope" value="Eukaryota"/>
</dbReference>
<dbReference type="InterPro" id="IPR036910">
    <property type="entry name" value="HMG_box_dom_sf"/>
</dbReference>
<feature type="compositionally biased region" description="Polar residues" evidence="11">
    <location>
        <begin position="211"/>
        <end position="220"/>
    </location>
</feature>
<reference evidence="14" key="1">
    <citation type="submission" date="2011-08" db="EMBL/GenBank/DDBJ databases">
        <title>The draft genome of Latimeria chalumnae.</title>
        <authorList>
            <person name="Di Palma F."/>
            <person name="Alfoldi J."/>
            <person name="Johnson J."/>
            <person name="Berlin A."/>
            <person name="Gnerre S."/>
            <person name="Jaffe D."/>
            <person name="MacCallum I."/>
            <person name="Young S."/>
            <person name="Walker B.J."/>
            <person name="Lander E."/>
            <person name="Lindblad-Toh K."/>
        </authorList>
    </citation>
    <scope>NUCLEOTIDE SEQUENCE [LARGE SCALE GENOMIC DNA]</scope>
    <source>
        <strain evidence="14">Wild caught</strain>
    </source>
</reference>
<dbReference type="GO" id="GO:0002062">
    <property type="term" value="P:chondrocyte differentiation"/>
    <property type="evidence" value="ECO:0007669"/>
    <property type="project" value="TreeGrafter"/>
</dbReference>
<dbReference type="FunFam" id="1.10.30.10:FF:000004">
    <property type="entry name" value="Transcription factor SOX-10"/>
    <property type="match status" value="1"/>
</dbReference>
<feature type="region of interest" description="Disordered" evidence="11">
    <location>
        <begin position="333"/>
        <end position="362"/>
    </location>
</feature>
<dbReference type="SMART" id="SM00398">
    <property type="entry name" value="HMG"/>
    <property type="match status" value="1"/>
</dbReference>
<keyword evidence="2" id="KW-1017">Isopeptide bond</keyword>
<dbReference type="SUPFAM" id="SSF47095">
    <property type="entry name" value="HMG-box"/>
    <property type="match status" value="1"/>
</dbReference>
<keyword evidence="3" id="KW-0221">Differentiation</keyword>
<name>H3BHH2_LATCH</name>
<dbReference type="HOGENOM" id="CLU_031800_0_0_1"/>